<accession>A0A2Z7APJ8</accession>
<gene>
    <name evidence="2" type="ORF">F511_30775</name>
</gene>
<dbReference type="AlphaFoldDB" id="A0A2Z7APJ8"/>
<evidence type="ECO:0000313" key="2">
    <source>
        <dbReference type="EMBL" id="KZV23765.1"/>
    </source>
</evidence>
<protein>
    <submittedName>
        <fullName evidence="2">Uncharacterized protein</fullName>
    </submittedName>
</protein>
<dbReference type="Proteomes" id="UP000250235">
    <property type="component" value="Unassembled WGS sequence"/>
</dbReference>
<name>A0A2Z7APJ8_9LAMI</name>
<dbReference type="EMBL" id="KV013379">
    <property type="protein sequence ID" value="KZV23765.1"/>
    <property type="molecule type" value="Genomic_DNA"/>
</dbReference>
<proteinExistence type="predicted"/>
<reference evidence="2 3" key="1">
    <citation type="journal article" date="2015" name="Proc. Natl. Acad. Sci. U.S.A.">
        <title>The resurrection genome of Boea hygrometrica: A blueprint for survival of dehydration.</title>
        <authorList>
            <person name="Xiao L."/>
            <person name="Yang G."/>
            <person name="Zhang L."/>
            <person name="Yang X."/>
            <person name="Zhao S."/>
            <person name="Ji Z."/>
            <person name="Zhou Q."/>
            <person name="Hu M."/>
            <person name="Wang Y."/>
            <person name="Chen M."/>
            <person name="Xu Y."/>
            <person name="Jin H."/>
            <person name="Xiao X."/>
            <person name="Hu G."/>
            <person name="Bao F."/>
            <person name="Hu Y."/>
            <person name="Wan P."/>
            <person name="Li L."/>
            <person name="Deng X."/>
            <person name="Kuang T."/>
            <person name="Xiang C."/>
            <person name="Zhu J.K."/>
            <person name="Oliver M.J."/>
            <person name="He Y."/>
        </authorList>
    </citation>
    <scope>NUCLEOTIDE SEQUENCE [LARGE SCALE GENOMIC DNA]</scope>
    <source>
        <strain evidence="3">cv. XS01</strain>
    </source>
</reference>
<evidence type="ECO:0000313" key="3">
    <source>
        <dbReference type="Proteomes" id="UP000250235"/>
    </source>
</evidence>
<feature type="region of interest" description="Disordered" evidence="1">
    <location>
        <begin position="1"/>
        <end position="63"/>
    </location>
</feature>
<feature type="compositionally biased region" description="Polar residues" evidence="1">
    <location>
        <begin position="36"/>
        <end position="46"/>
    </location>
</feature>
<keyword evidence="3" id="KW-1185">Reference proteome</keyword>
<sequence length="86" mass="9151">MQRRCDQQPVIALDLPAPATMAGALPAGPHPGPGGSNMTNHGPNQARTKENDPHKLGARHCAGTRSVRCSPSIRWFARPLAHMGHS</sequence>
<organism evidence="2 3">
    <name type="scientific">Dorcoceras hygrometricum</name>
    <dbReference type="NCBI Taxonomy" id="472368"/>
    <lineage>
        <taxon>Eukaryota</taxon>
        <taxon>Viridiplantae</taxon>
        <taxon>Streptophyta</taxon>
        <taxon>Embryophyta</taxon>
        <taxon>Tracheophyta</taxon>
        <taxon>Spermatophyta</taxon>
        <taxon>Magnoliopsida</taxon>
        <taxon>eudicotyledons</taxon>
        <taxon>Gunneridae</taxon>
        <taxon>Pentapetalae</taxon>
        <taxon>asterids</taxon>
        <taxon>lamiids</taxon>
        <taxon>Lamiales</taxon>
        <taxon>Gesneriaceae</taxon>
        <taxon>Didymocarpoideae</taxon>
        <taxon>Trichosporeae</taxon>
        <taxon>Loxocarpinae</taxon>
        <taxon>Dorcoceras</taxon>
    </lineage>
</organism>
<evidence type="ECO:0000256" key="1">
    <source>
        <dbReference type="SAM" id="MobiDB-lite"/>
    </source>
</evidence>